<keyword evidence="10 11" id="KW-0472">Membrane</keyword>
<dbReference type="InterPro" id="IPR003660">
    <property type="entry name" value="HAMP_dom"/>
</dbReference>
<dbReference type="KEGG" id="pmaw:MACH26_40300"/>
<feature type="transmembrane region" description="Helical" evidence="11">
    <location>
        <begin position="57"/>
        <end position="80"/>
    </location>
</feature>
<evidence type="ECO:0000313" key="15">
    <source>
        <dbReference type="Proteomes" id="UP001333710"/>
    </source>
</evidence>
<dbReference type="Proteomes" id="UP001333710">
    <property type="component" value="Chromosome"/>
</dbReference>
<dbReference type="PROSITE" id="PS50109">
    <property type="entry name" value="HIS_KIN"/>
    <property type="match status" value="1"/>
</dbReference>
<dbReference type="PANTHER" id="PTHR45436:SF8">
    <property type="entry name" value="HISTIDINE KINASE"/>
    <property type="match status" value="1"/>
</dbReference>
<evidence type="ECO:0000256" key="2">
    <source>
        <dbReference type="ARBA" id="ARBA00004370"/>
    </source>
</evidence>
<feature type="domain" description="Histidine kinase" evidence="12">
    <location>
        <begin position="139"/>
        <end position="347"/>
    </location>
</feature>
<keyword evidence="9" id="KW-0902">Two-component regulatory system</keyword>
<evidence type="ECO:0000256" key="3">
    <source>
        <dbReference type="ARBA" id="ARBA00012438"/>
    </source>
</evidence>
<keyword evidence="5" id="KW-0808">Transferase</keyword>
<reference evidence="14" key="1">
    <citation type="submission" date="2023-01" db="EMBL/GenBank/DDBJ databases">
        <title>Complete genome sequence of Planctobacterium marinum strain Dej080120_11.</title>
        <authorList>
            <person name="Ueki S."/>
            <person name="Maruyama F."/>
        </authorList>
    </citation>
    <scope>NUCLEOTIDE SEQUENCE</scope>
    <source>
        <strain evidence="14">Dej080120_11</strain>
    </source>
</reference>
<dbReference type="CDD" id="cd00082">
    <property type="entry name" value="HisKA"/>
    <property type="match status" value="1"/>
</dbReference>
<evidence type="ECO:0000256" key="11">
    <source>
        <dbReference type="SAM" id="Phobius"/>
    </source>
</evidence>
<dbReference type="SMART" id="SM00304">
    <property type="entry name" value="HAMP"/>
    <property type="match status" value="1"/>
</dbReference>
<dbReference type="CDD" id="cd00075">
    <property type="entry name" value="HATPase"/>
    <property type="match status" value="1"/>
</dbReference>
<feature type="transmembrane region" description="Helical" evidence="11">
    <location>
        <begin position="6"/>
        <end position="29"/>
    </location>
</feature>
<dbReference type="InterPro" id="IPR005467">
    <property type="entry name" value="His_kinase_dom"/>
</dbReference>
<comment type="catalytic activity">
    <reaction evidence="1">
        <text>ATP + protein L-histidine = ADP + protein N-phospho-L-histidine.</text>
        <dbReference type="EC" id="2.7.13.3"/>
    </reaction>
</comment>
<dbReference type="AlphaFoldDB" id="A0AA48KUE6"/>
<evidence type="ECO:0000259" key="13">
    <source>
        <dbReference type="PROSITE" id="PS50885"/>
    </source>
</evidence>
<dbReference type="Gene3D" id="6.10.340.10">
    <property type="match status" value="1"/>
</dbReference>
<dbReference type="InterPro" id="IPR050428">
    <property type="entry name" value="TCS_sensor_his_kinase"/>
</dbReference>
<evidence type="ECO:0000256" key="7">
    <source>
        <dbReference type="ARBA" id="ARBA00022777"/>
    </source>
</evidence>
<dbReference type="InterPro" id="IPR036890">
    <property type="entry name" value="HATPase_C_sf"/>
</dbReference>
<accession>A0AA48KUE6</accession>
<dbReference type="PANTHER" id="PTHR45436">
    <property type="entry name" value="SENSOR HISTIDINE KINASE YKOH"/>
    <property type="match status" value="1"/>
</dbReference>
<dbReference type="EC" id="2.7.13.3" evidence="3"/>
<gene>
    <name evidence="14" type="ORF">MACH26_40300</name>
</gene>
<dbReference type="SMART" id="SM00387">
    <property type="entry name" value="HATPase_c"/>
    <property type="match status" value="1"/>
</dbReference>
<proteinExistence type="predicted"/>
<evidence type="ECO:0000256" key="6">
    <source>
        <dbReference type="ARBA" id="ARBA00022692"/>
    </source>
</evidence>
<keyword evidence="6 11" id="KW-0812">Transmembrane</keyword>
<evidence type="ECO:0000259" key="12">
    <source>
        <dbReference type="PROSITE" id="PS50109"/>
    </source>
</evidence>
<evidence type="ECO:0000313" key="14">
    <source>
        <dbReference type="EMBL" id="BDX08509.1"/>
    </source>
</evidence>
<evidence type="ECO:0000256" key="5">
    <source>
        <dbReference type="ARBA" id="ARBA00022679"/>
    </source>
</evidence>
<keyword evidence="8 11" id="KW-1133">Transmembrane helix</keyword>
<dbReference type="PRINTS" id="PR00344">
    <property type="entry name" value="BCTRLSENSOR"/>
</dbReference>
<dbReference type="SUPFAM" id="SSF55874">
    <property type="entry name" value="ATPase domain of HSP90 chaperone/DNA topoisomerase II/histidine kinase"/>
    <property type="match status" value="1"/>
</dbReference>
<keyword evidence="4" id="KW-0597">Phosphoprotein</keyword>
<name>A0AA48KUE6_9ALTE</name>
<organism evidence="14 15">
    <name type="scientific">Planctobacterium marinum</name>
    <dbReference type="NCBI Taxonomy" id="1631968"/>
    <lineage>
        <taxon>Bacteria</taxon>
        <taxon>Pseudomonadati</taxon>
        <taxon>Pseudomonadota</taxon>
        <taxon>Gammaproteobacteria</taxon>
        <taxon>Alteromonadales</taxon>
        <taxon>Alteromonadaceae</taxon>
        <taxon>Planctobacterium</taxon>
    </lineage>
</organism>
<dbReference type="GO" id="GO:0000155">
    <property type="term" value="F:phosphorelay sensor kinase activity"/>
    <property type="evidence" value="ECO:0007669"/>
    <property type="project" value="InterPro"/>
</dbReference>
<keyword evidence="15" id="KW-1185">Reference proteome</keyword>
<dbReference type="SMART" id="SM00388">
    <property type="entry name" value="HisKA"/>
    <property type="match status" value="1"/>
</dbReference>
<evidence type="ECO:0000256" key="9">
    <source>
        <dbReference type="ARBA" id="ARBA00023012"/>
    </source>
</evidence>
<feature type="domain" description="HAMP" evidence="13">
    <location>
        <begin position="77"/>
        <end position="131"/>
    </location>
</feature>
<comment type="subcellular location">
    <subcellularLocation>
        <location evidence="2">Membrane</location>
    </subcellularLocation>
</comment>
<dbReference type="GO" id="GO:0005886">
    <property type="term" value="C:plasma membrane"/>
    <property type="evidence" value="ECO:0007669"/>
    <property type="project" value="TreeGrafter"/>
</dbReference>
<dbReference type="RefSeq" id="WP_338294578.1">
    <property type="nucleotide sequence ID" value="NZ_AP027272.1"/>
</dbReference>
<evidence type="ECO:0000256" key="1">
    <source>
        <dbReference type="ARBA" id="ARBA00000085"/>
    </source>
</evidence>
<dbReference type="InterPro" id="IPR036097">
    <property type="entry name" value="HisK_dim/P_sf"/>
</dbReference>
<dbReference type="InterPro" id="IPR003661">
    <property type="entry name" value="HisK_dim/P_dom"/>
</dbReference>
<dbReference type="PROSITE" id="PS50885">
    <property type="entry name" value="HAMP"/>
    <property type="match status" value="1"/>
</dbReference>
<dbReference type="InterPro" id="IPR003594">
    <property type="entry name" value="HATPase_dom"/>
</dbReference>
<dbReference type="Pfam" id="PF02518">
    <property type="entry name" value="HATPase_c"/>
    <property type="match status" value="1"/>
</dbReference>
<sequence>MRTVKFITSSSFIVGSLFSLMLAIGLYLANSYFTTITEYTLQQTPDMQAIQQISKRYTLLMMAVLGSVVLLSFVIAWYVVNRINRMSNTINDIMNTGNLSARLEVDSSWDDLSKLSLVTNRMLQALETMVNDVKSVSDNIAHDLRTPLTRLRADIELSADNGHKHQLLAEVDNILTIFNSLLRIADIEAEKQVSAFKTHDLARIVDDIVSFYEALAEEKHISITLQTKPVELLCERNLVFQALANVIDNAIKFTPENGRIHIHLTVQKDAVKITICDTGPGVPKHLRDKISQRLFRVEHSRSAPGNGLGLALVAAVMQLHGGSLSFKDACNEPENLPGLCSILNFPR</sequence>
<dbReference type="EMBL" id="AP027272">
    <property type="protein sequence ID" value="BDX08509.1"/>
    <property type="molecule type" value="Genomic_DNA"/>
</dbReference>
<evidence type="ECO:0000256" key="4">
    <source>
        <dbReference type="ARBA" id="ARBA00022553"/>
    </source>
</evidence>
<evidence type="ECO:0000256" key="8">
    <source>
        <dbReference type="ARBA" id="ARBA00022989"/>
    </source>
</evidence>
<dbReference type="Gene3D" id="3.30.565.10">
    <property type="entry name" value="Histidine kinase-like ATPase, C-terminal domain"/>
    <property type="match status" value="1"/>
</dbReference>
<protein>
    <recommendedName>
        <fullName evidence="3">histidine kinase</fullName>
        <ecNumber evidence="3">2.7.13.3</ecNumber>
    </recommendedName>
</protein>
<keyword evidence="7" id="KW-0418">Kinase</keyword>
<dbReference type="SUPFAM" id="SSF47384">
    <property type="entry name" value="Homodimeric domain of signal transducing histidine kinase"/>
    <property type="match status" value="1"/>
</dbReference>
<dbReference type="InterPro" id="IPR004358">
    <property type="entry name" value="Sig_transdc_His_kin-like_C"/>
</dbReference>
<evidence type="ECO:0000256" key="10">
    <source>
        <dbReference type="ARBA" id="ARBA00023136"/>
    </source>
</evidence>